<feature type="compositionally biased region" description="Basic and acidic residues" evidence="1">
    <location>
        <begin position="26"/>
        <end position="86"/>
    </location>
</feature>
<feature type="region of interest" description="Disordered" evidence="1">
    <location>
        <begin position="24"/>
        <end position="132"/>
    </location>
</feature>
<protein>
    <submittedName>
        <fullName evidence="3">Uncharacterized protein</fullName>
    </submittedName>
</protein>
<feature type="chain" id="PRO_5037625703" evidence="2">
    <location>
        <begin position="25"/>
        <end position="235"/>
    </location>
</feature>
<evidence type="ECO:0000256" key="2">
    <source>
        <dbReference type="SAM" id="SignalP"/>
    </source>
</evidence>
<reference evidence="3 4" key="1">
    <citation type="submission" date="2020-10" db="EMBL/GenBank/DDBJ databases">
        <title>Connecting structure to function with the recovery of over 1000 high-quality activated sludge metagenome-assembled genomes encoding full-length rRNA genes using long-read sequencing.</title>
        <authorList>
            <person name="Singleton C.M."/>
            <person name="Petriglieri F."/>
            <person name="Kristensen J.M."/>
            <person name="Kirkegaard R.H."/>
            <person name="Michaelsen T.Y."/>
            <person name="Andersen M.H."/>
            <person name="Karst S.M."/>
            <person name="Dueholm M.S."/>
            <person name="Nielsen P.H."/>
            <person name="Albertsen M."/>
        </authorList>
    </citation>
    <scope>NUCLEOTIDE SEQUENCE [LARGE SCALE GENOMIC DNA]</scope>
    <source>
        <strain evidence="3">OdNE_18-Q3-R46-58_MAXAC.008</strain>
    </source>
</reference>
<organism evidence="3 4">
    <name type="scientific">Candidatus Geothrix odensensis</name>
    <dbReference type="NCBI Taxonomy" id="2954440"/>
    <lineage>
        <taxon>Bacteria</taxon>
        <taxon>Pseudomonadati</taxon>
        <taxon>Acidobacteriota</taxon>
        <taxon>Holophagae</taxon>
        <taxon>Holophagales</taxon>
        <taxon>Holophagaceae</taxon>
        <taxon>Geothrix</taxon>
    </lineage>
</organism>
<accession>A0A936F4I8</accession>
<comment type="caution">
    <text evidence="3">The sequence shown here is derived from an EMBL/GenBank/DDBJ whole genome shotgun (WGS) entry which is preliminary data.</text>
</comment>
<keyword evidence="2" id="KW-0732">Signal</keyword>
<name>A0A936F4I8_9BACT</name>
<evidence type="ECO:0000313" key="4">
    <source>
        <dbReference type="Proteomes" id="UP000709959"/>
    </source>
</evidence>
<dbReference type="AlphaFoldDB" id="A0A936F4I8"/>
<proteinExistence type="predicted"/>
<dbReference type="EMBL" id="JADKCH010000032">
    <property type="protein sequence ID" value="MBK8573758.1"/>
    <property type="molecule type" value="Genomic_DNA"/>
</dbReference>
<evidence type="ECO:0000313" key="3">
    <source>
        <dbReference type="EMBL" id="MBK8573758.1"/>
    </source>
</evidence>
<evidence type="ECO:0000256" key="1">
    <source>
        <dbReference type="SAM" id="MobiDB-lite"/>
    </source>
</evidence>
<feature type="signal peptide" evidence="2">
    <location>
        <begin position="1"/>
        <end position="24"/>
    </location>
</feature>
<dbReference type="Proteomes" id="UP000709959">
    <property type="component" value="Unassembled WGS sequence"/>
</dbReference>
<gene>
    <name evidence="3" type="ORF">IPN91_14325</name>
</gene>
<sequence length="235" mass="27830">MLSIGLINLGILPLLLEAMTPAYAQHDQREQDSRRQAQEAKAKQPRPSRPERPEQPQREARPQREPRPERAPPRKLQDRPEPRADRPPTPGGRAEQGQRLPAEGPRPRPHPLQRRESQHQSAWPARRARDWKAEHRTWQDRGGYRGYRIPDHRFHGSFGPSHGFRMSRFPLIVIGGFPRFQFNGFWFSVMDPWPEYWSETWYGDDDLYIEYWDGGYYLLNRRHAMDRIAITVMVR</sequence>